<keyword evidence="4" id="KW-0378">Hydrolase</keyword>
<comment type="cofactor">
    <cofactor evidence="1">
        <name>Zn(2+)</name>
        <dbReference type="ChEBI" id="CHEBI:29105"/>
    </cofactor>
</comment>
<dbReference type="GO" id="GO:0016814">
    <property type="term" value="F:hydrolase activity, acting on carbon-nitrogen (but not peptide) bonds, in cyclic amidines"/>
    <property type="evidence" value="ECO:0007669"/>
    <property type="project" value="UniProtKB-ARBA"/>
</dbReference>
<evidence type="ECO:0000259" key="6">
    <source>
        <dbReference type="Pfam" id="PF00962"/>
    </source>
</evidence>
<reference evidence="7 8" key="1">
    <citation type="journal article" date="2016" name="Nat. Commun.">
        <title>Thousands of microbial genomes shed light on interconnected biogeochemical processes in an aquifer system.</title>
        <authorList>
            <person name="Anantharaman K."/>
            <person name="Brown C.T."/>
            <person name="Hug L.A."/>
            <person name="Sharon I."/>
            <person name="Castelle C.J."/>
            <person name="Probst A.J."/>
            <person name="Thomas B.C."/>
            <person name="Singh A."/>
            <person name="Wilkins M.J."/>
            <person name="Karaoz U."/>
            <person name="Brodie E.L."/>
            <person name="Williams K.H."/>
            <person name="Hubbard S.S."/>
            <person name="Banfield J.F."/>
        </authorList>
    </citation>
    <scope>NUCLEOTIDE SEQUENCE [LARGE SCALE GENOMIC DNA]</scope>
</reference>
<dbReference type="GO" id="GO:0019239">
    <property type="term" value="F:deaminase activity"/>
    <property type="evidence" value="ECO:0007669"/>
    <property type="project" value="InterPro"/>
</dbReference>
<dbReference type="PANTHER" id="PTHR43114:SF6">
    <property type="entry name" value="ADENINE DEAMINASE"/>
    <property type="match status" value="1"/>
</dbReference>
<accession>A0A1F8F4Z1</accession>
<comment type="caution">
    <text evidence="7">The sequence shown here is derived from an EMBL/GenBank/DDBJ whole genome shotgun (WGS) entry which is preliminary data.</text>
</comment>
<feature type="domain" description="Adenosine deaminase" evidence="6">
    <location>
        <begin position="246"/>
        <end position="323"/>
    </location>
</feature>
<keyword evidence="3" id="KW-0479">Metal-binding</keyword>
<dbReference type="Pfam" id="PF00962">
    <property type="entry name" value="A_deaminase"/>
    <property type="match status" value="1"/>
</dbReference>
<evidence type="ECO:0000256" key="5">
    <source>
        <dbReference type="ARBA" id="ARBA00022833"/>
    </source>
</evidence>
<dbReference type="Proteomes" id="UP000177167">
    <property type="component" value="Unassembled WGS sequence"/>
</dbReference>
<dbReference type="GO" id="GO:0046872">
    <property type="term" value="F:metal ion binding"/>
    <property type="evidence" value="ECO:0007669"/>
    <property type="project" value="UniProtKB-KW"/>
</dbReference>
<evidence type="ECO:0000256" key="1">
    <source>
        <dbReference type="ARBA" id="ARBA00001947"/>
    </source>
</evidence>
<dbReference type="AlphaFoldDB" id="A0A1F8F4Z1"/>
<organism evidence="7 8">
    <name type="scientific">Candidatus Yanofskybacteria bacterium RIFCSPHIGHO2_02_FULL_41_11</name>
    <dbReference type="NCBI Taxonomy" id="1802675"/>
    <lineage>
        <taxon>Bacteria</taxon>
        <taxon>Candidatus Yanofskyibacteriota</taxon>
    </lineage>
</organism>
<protein>
    <recommendedName>
        <fullName evidence="6">Adenosine deaminase domain-containing protein</fullName>
    </recommendedName>
</protein>
<sequence>MFVPDFNFKMKHRHLDGDRSLTQVMPELHRLTYGHTRPYPFNPWARHQEQIAERFLQGGIHKDIVRKFSVTTGIMQNPASIFTAVENFILINGRRGFEGEFIAAPQYHVFGDRQCEKGRLNEKWVAEIMIAAIKEGEEKLRKETGRKIRFRMMFGIGREVSSEEAVRLVRIMLECDPDYIPGISLVCHEPNAPPEKFVDAFRLAKSEGRKTACHVEWVKDREEWEKDTPDKIRANFQEDLPQLTQNLETAIHLLGVDQIDHGFGLAENPELIKVVADKGIVVTVCPGSLLATHLIDNIKMLKTRELLDAGITVVIDVDDDLFMRPMNEIIQLYVDAYRTPSSAENLDRLKADLAKLANNSKLAQF</sequence>
<dbReference type="SUPFAM" id="SSF51556">
    <property type="entry name" value="Metallo-dependent hydrolases"/>
    <property type="match status" value="1"/>
</dbReference>
<name>A0A1F8F4Z1_9BACT</name>
<dbReference type="InterPro" id="IPR006330">
    <property type="entry name" value="Ado/ade_deaminase"/>
</dbReference>
<comment type="similarity">
    <text evidence="2">Belongs to the metallo-dependent hydrolases superfamily. Adenosine and AMP deaminases family.</text>
</comment>
<dbReference type="InterPro" id="IPR032466">
    <property type="entry name" value="Metal_Hydrolase"/>
</dbReference>
<evidence type="ECO:0000313" key="8">
    <source>
        <dbReference type="Proteomes" id="UP000177167"/>
    </source>
</evidence>
<dbReference type="Gene3D" id="3.20.20.140">
    <property type="entry name" value="Metal-dependent hydrolases"/>
    <property type="match status" value="1"/>
</dbReference>
<gene>
    <name evidence="7" type="ORF">A3J46_01085</name>
</gene>
<evidence type="ECO:0000256" key="3">
    <source>
        <dbReference type="ARBA" id="ARBA00022723"/>
    </source>
</evidence>
<dbReference type="InterPro" id="IPR001365">
    <property type="entry name" value="A_deaminase_dom"/>
</dbReference>
<keyword evidence="5" id="KW-0862">Zinc</keyword>
<evidence type="ECO:0000256" key="2">
    <source>
        <dbReference type="ARBA" id="ARBA00006676"/>
    </source>
</evidence>
<evidence type="ECO:0000313" key="7">
    <source>
        <dbReference type="EMBL" id="OGN08214.1"/>
    </source>
</evidence>
<proteinExistence type="inferred from homology"/>
<dbReference type="EMBL" id="MGJP01000067">
    <property type="protein sequence ID" value="OGN08214.1"/>
    <property type="molecule type" value="Genomic_DNA"/>
</dbReference>
<evidence type="ECO:0000256" key="4">
    <source>
        <dbReference type="ARBA" id="ARBA00022801"/>
    </source>
</evidence>
<dbReference type="PANTHER" id="PTHR43114">
    <property type="entry name" value="ADENINE DEAMINASE"/>
    <property type="match status" value="1"/>
</dbReference>